<feature type="transmembrane region" description="Helical" evidence="6">
    <location>
        <begin position="79"/>
        <end position="99"/>
    </location>
</feature>
<comment type="subcellular location">
    <subcellularLocation>
        <location evidence="1">Cell membrane</location>
        <topology evidence="1">Multi-pass membrane protein</topology>
    </subcellularLocation>
</comment>
<dbReference type="Pfam" id="PF02653">
    <property type="entry name" value="BPD_transp_2"/>
    <property type="match status" value="1"/>
</dbReference>
<feature type="transmembrane region" description="Helical" evidence="6">
    <location>
        <begin position="183"/>
        <end position="210"/>
    </location>
</feature>
<dbReference type="AlphaFoldDB" id="A0ABD6AFH6"/>
<sequence length="350" mass="36333">MSGVEAESGRVASEEELNVDLRGVAWSSVTRATVLVLVAGLLALPLVSGSAFVGFVSLLVLVFAVMASGYNLMLGWPNLFVFCPAALAIIGGVTFALLMQAFGVPYLLAILFAGAVAALVGLVIAFSAVLIGSAFEIIIATLAFEQVVFYVLTNWGEVGSTGISGVPSPSAGVLPVSPLVEQYLFLVLVLTVVTALVAVFDNSLTGSLAIATSENEDLLRSIGYNPARYKLIAVSLGAFVLGVGGSLFASVNGLITPADFTLHQTVFLLVITVIGGRRTIHGPIVGALVMVGLPEVIRSFGFGDYRAYFVGATLIVVVLLLPGGILGGLSGRFGIDDRLPDLRGLWGSDR</sequence>
<reference evidence="7 8" key="1">
    <citation type="journal article" date="2019" name="Int. J. Syst. Evol. Microbiol.">
        <title>The Global Catalogue of Microorganisms (GCM) 10K type strain sequencing project: providing services to taxonomists for standard genome sequencing and annotation.</title>
        <authorList>
            <consortium name="The Broad Institute Genomics Platform"/>
            <consortium name="The Broad Institute Genome Sequencing Center for Infectious Disease"/>
            <person name="Wu L."/>
            <person name="Ma J."/>
        </authorList>
    </citation>
    <scope>NUCLEOTIDE SEQUENCE [LARGE SCALE GENOMIC DNA]</scope>
    <source>
        <strain evidence="7 8">PSR21</strain>
    </source>
</reference>
<organism evidence="7 8">
    <name type="scientific">Halomarina halobia</name>
    <dbReference type="NCBI Taxonomy" id="3033386"/>
    <lineage>
        <taxon>Archaea</taxon>
        <taxon>Methanobacteriati</taxon>
        <taxon>Methanobacteriota</taxon>
        <taxon>Stenosarchaea group</taxon>
        <taxon>Halobacteria</taxon>
        <taxon>Halobacteriales</taxon>
        <taxon>Natronomonadaceae</taxon>
        <taxon>Halomarina</taxon>
    </lineage>
</organism>
<evidence type="ECO:0000256" key="5">
    <source>
        <dbReference type="ARBA" id="ARBA00023136"/>
    </source>
</evidence>
<feature type="transmembrane region" description="Helical" evidence="6">
    <location>
        <begin position="231"/>
        <end position="255"/>
    </location>
</feature>
<feature type="transmembrane region" description="Helical" evidence="6">
    <location>
        <begin position="51"/>
        <end position="73"/>
    </location>
</feature>
<feature type="transmembrane region" description="Helical" evidence="6">
    <location>
        <begin position="261"/>
        <end position="277"/>
    </location>
</feature>
<evidence type="ECO:0000256" key="6">
    <source>
        <dbReference type="SAM" id="Phobius"/>
    </source>
</evidence>
<dbReference type="Proteomes" id="UP001596547">
    <property type="component" value="Unassembled WGS sequence"/>
</dbReference>
<proteinExistence type="predicted"/>
<evidence type="ECO:0000313" key="7">
    <source>
        <dbReference type="EMBL" id="MFC7318744.1"/>
    </source>
</evidence>
<comment type="caution">
    <text evidence="7">The sequence shown here is derived from an EMBL/GenBank/DDBJ whole genome shotgun (WGS) entry which is preliminary data.</text>
</comment>
<dbReference type="GeneID" id="79317067"/>
<evidence type="ECO:0000256" key="1">
    <source>
        <dbReference type="ARBA" id="ARBA00004651"/>
    </source>
</evidence>
<dbReference type="PANTHER" id="PTHR30482:SF20">
    <property type="entry name" value="HIGH-AFFINITY BRANCHED-CHAIN AMINO ACID TRANSPORT SYSTEM PERMEASE PROTEIN LIVM"/>
    <property type="match status" value="1"/>
</dbReference>
<dbReference type="InterPro" id="IPR001851">
    <property type="entry name" value="ABC_transp_permease"/>
</dbReference>
<keyword evidence="2" id="KW-1003">Cell membrane</keyword>
<evidence type="ECO:0000313" key="8">
    <source>
        <dbReference type="Proteomes" id="UP001596547"/>
    </source>
</evidence>
<evidence type="ECO:0000256" key="4">
    <source>
        <dbReference type="ARBA" id="ARBA00022989"/>
    </source>
</evidence>
<evidence type="ECO:0000256" key="3">
    <source>
        <dbReference type="ARBA" id="ARBA00022692"/>
    </source>
</evidence>
<dbReference type="CDD" id="cd06581">
    <property type="entry name" value="TM_PBP1_LivM_like"/>
    <property type="match status" value="1"/>
</dbReference>
<keyword evidence="5 6" id="KW-0472">Membrane</keyword>
<feature type="transmembrane region" description="Helical" evidence="6">
    <location>
        <begin position="307"/>
        <end position="329"/>
    </location>
</feature>
<gene>
    <name evidence="7" type="ORF">ACFQPE_18365</name>
</gene>
<keyword evidence="3 6" id="KW-0812">Transmembrane</keyword>
<feature type="transmembrane region" description="Helical" evidence="6">
    <location>
        <begin position="106"/>
        <end position="139"/>
    </location>
</feature>
<dbReference type="EMBL" id="JBHTBF010000003">
    <property type="protein sequence ID" value="MFC7318744.1"/>
    <property type="molecule type" value="Genomic_DNA"/>
</dbReference>
<accession>A0ABD6AFH6</accession>
<name>A0ABD6AFH6_9EURY</name>
<keyword evidence="8" id="KW-1185">Reference proteome</keyword>
<dbReference type="RefSeq" id="WP_276306418.1">
    <property type="nucleotide sequence ID" value="NZ_CP119993.1"/>
</dbReference>
<evidence type="ECO:0000256" key="2">
    <source>
        <dbReference type="ARBA" id="ARBA00022475"/>
    </source>
</evidence>
<protein>
    <submittedName>
        <fullName evidence="7">Branched-chain amino acid ABC transporter permease</fullName>
    </submittedName>
</protein>
<dbReference type="GO" id="GO:0005886">
    <property type="term" value="C:plasma membrane"/>
    <property type="evidence" value="ECO:0007669"/>
    <property type="project" value="UniProtKB-SubCell"/>
</dbReference>
<keyword evidence="4 6" id="KW-1133">Transmembrane helix</keyword>
<dbReference type="PANTHER" id="PTHR30482">
    <property type="entry name" value="HIGH-AFFINITY BRANCHED-CHAIN AMINO ACID TRANSPORT SYSTEM PERMEASE"/>
    <property type="match status" value="1"/>
</dbReference>
<dbReference type="InterPro" id="IPR043428">
    <property type="entry name" value="LivM-like"/>
</dbReference>